<evidence type="ECO:0000313" key="4">
    <source>
        <dbReference type="EMBL" id="MFD2936824.1"/>
    </source>
</evidence>
<keyword evidence="2" id="KW-0472">Membrane</keyword>
<dbReference type="Proteomes" id="UP001597512">
    <property type="component" value="Unassembled WGS sequence"/>
</dbReference>
<evidence type="ECO:0000259" key="3">
    <source>
        <dbReference type="Pfam" id="PF07715"/>
    </source>
</evidence>
<dbReference type="Gene3D" id="2.60.40.1930">
    <property type="match status" value="1"/>
</dbReference>
<evidence type="ECO:0000256" key="1">
    <source>
        <dbReference type="ARBA" id="ARBA00022729"/>
    </source>
</evidence>
<dbReference type="SUPFAM" id="SSF56935">
    <property type="entry name" value="Porins"/>
    <property type="match status" value="1"/>
</dbReference>
<dbReference type="PROSITE" id="PS52016">
    <property type="entry name" value="TONB_DEPENDENT_REC_3"/>
    <property type="match status" value="1"/>
</dbReference>
<dbReference type="PANTHER" id="PTHR30069:SF29">
    <property type="entry name" value="HEMOGLOBIN AND HEMOGLOBIN-HAPTOGLOBIN-BINDING PROTEIN 1-RELATED"/>
    <property type="match status" value="1"/>
</dbReference>
<feature type="domain" description="TonB-dependent receptor plug" evidence="3">
    <location>
        <begin position="628"/>
        <end position="721"/>
    </location>
</feature>
<keyword evidence="5" id="KW-1185">Reference proteome</keyword>
<keyword evidence="4" id="KW-0675">Receptor</keyword>
<name>A0ABW6AQD7_9BACT</name>
<keyword evidence="2" id="KW-1134">Transmembrane beta strand</keyword>
<comment type="subcellular location">
    <subcellularLocation>
        <location evidence="2">Cell outer membrane</location>
        <topology evidence="2">Multi-pass membrane protein</topology>
    </subcellularLocation>
</comment>
<dbReference type="Pfam" id="PF07715">
    <property type="entry name" value="Plug"/>
    <property type="match status" value="1"/>
</dbReference>
<dbReference type="InterPro" id="IPR012910">
    <property type="entry name" value="Plug_dom"/>
</dbReference>
<accession>A0ABW6AQD7</accession>
<keyword evidence="2" id="KW-0812">Transmembrane</keyword>
<dbReference type="PANTHER" id="PTHR30069">
    <property type="entry name" value="TONB-DEPENDENT OUTER MEMBRANE RECEPTOR"/>
    <property type="match status" value="1"/>
</dbReference>
<dbReference type="RefSeq" id="WP_381505984.1">
    <property type="nucleotide sequence ID" value="NZ_JBHUOM010000023.1"/>
</dbReference>
<comment type="similarity">
    <text evidence="2">Belongs to the TonB-dependent receptor family.</text>
</comment>
<dbReference type="InterPro" id="IPR037066">
    <property type="entry name" value="Plug_dom_sf"/>
</dbReference>
<keyword evidence="2" id="KW-0813">Transport</keyword>
<dbReference type="EMBL" id="JBHUOM010000023">
    <property type="protein sequence ID" value="MFD2936824.1"/>
    <property type="molecule type" value="Genomic_DNA"/>
</dbReference>
<proteinExistence type="inferred from homology"/>
<sequence length="831" mass="92229">MRPVVFRLVSLFSVLTVTLFFSFRSTDDEFIKRLLELFRVYNQQRPTEKVYIHTDRDAYLSGETIWLKGYIFNGTTHEADTLSRVLYVDLVDPLARRVRLRAQFRATNSYAPGQLLVADSLPSGTYQLRAYTNFMRNYPDAYFFTKTVTILHADDVSTNTEIAKLAARPDIQFLPEGGQLVAGLSSRVAFKAVNPSGQGISVKGFVLDAKKDTVSGFASTHLGMGYFMFKPELAHTYTAFVPLADGTLVAYPMPTVQEQGVVMQVENLTNKDNVLVYLMHNKTRTDTTARLTLSAQTRGQVIQAAKIPLTKKMAVVRLPRANFPEGIAQLTLFDETHKPVCERLVFINKSEQLNILLVANKARYKNREKVDLTINTANADGKPVSANLSVAVVDNRLAPEADSNSATIRSHLLLSSDLAGTIEQPDYYFKPTNKERWLQLDLLLMTQGWRRFSWSEVLAGTVPPTKYPVERGLSLTGRVVRPNQKDTGGKVKLTFMLAKKDSTAGGNQRDILIGETNESGYYGAYDLDFTDTTTVMIQGLKGNANRNLAISLDQLLTPTVTITQVPYNPLEFRRDELDDFVKRTKEYQEIERQIRRNGEVLLQSVTVKAKKYQERDSRTIYGSPDASVKFDQTNTAGRLTILDVIQGRVAGVQVTGSGLTARVQIRGAVNFSGPVEPLFVLDGMPVDLQTATTISVQDVDRVDVLKGASAAIYGSRASGGVISILTKRGGPTYDFSKDVAPGTLIAKLPGYAPVREFYAPRYDVSPDRANPGRRPDYRTTLFWAPMIQTDTEGRATVSFFTSDAKTDLRIRAEGATIMGILGVGRGFIQVD</sequence>
<dbReference type="Gene3D" id="2.170.130.10">
    <property type="entry name" value="TonB-dependent receptor, plug domain"/>
    <property type="match status" value="1"/>
</dbReference>
<keyword evidence="2" id="KW-0998">Cell outer membrane</keyword>
<gene>
    <name evidence="4" type="ORF">ACFS25_23790</name>
</gene>
<evidence type="ECO:0000256" key="2">
    <source>
        <dbReference type="PROSITE-ProRule" id="PRU01360"/>
    </source>
</evidence>
<protein>
    <submittedName>
        <fullName evidence="4">TonB-dependent receptor plug domain-containing protein</fullName>
    </submittedName>
</protein>
<dbReference type="InterPro" id="IPR039426">
    <property type="entry name" value="TonB-dep_rcpt-like"/>
</dbReference>
<organism evidence="4 5">
    <name type="scientific">Spirosoma flavum</name>
    <dbReference type="NCBI Taxonomy" id="2048557"/>
    <lineage>
        <taxon>Bacteria</taxon>
        <taxon>Pseudomonadati</taxon>
        <taxon>Bacteroidota</taxon>
        <taxon>Cytophagia</taxon>
        <taxon>Cytophagales</taxon>
        <taxon>Cytophagaceae</taxon>
        <taxon>Spirosoma</taxon>
    </lineage>
</organism>
<reference evidence="5" key="1">
    <citation type="journal article" date="2019" name="Int. J. Syst. Evol. Microbiol.">
        <title>The Global Catalogue of Microorganisms (GCM) 10K type strain sequencing project: providing services to taxonomists for standard genome sequencing and annotation.</title>
        <authorList>
            <consortium name="The Broad Institute Genomics Platform"/>
            <consortium name="The Broad Institute Genome Sequencing Center for Infectious Disease"/>
            <person name="Wu L."/>
            <person name="Ma J."/>
        </authorList>
    </citation>
    <scope>NUCLEOTIDE SEQUENCE [LARGE SCALE GENOMIC DNA]</scope>
    <source>
        <strain evidence="5">KCTC 52490</strain>
    </source>
</reference>
<comment type="caution">
    <text evidence="4">The sequence shown here is derived from an EMBL/GenBank/DDBJ whole genome shotgun (WGS) entry which is preliminary data.</text>
</comment>
<evidence type="ECO:0000313" key="5">
    <source>
        <dbReference type="Proteomes" id="UP001597512"/>
    </source>
</evidence>
<keyword evidence="1" id="KW-0732">Signal</keyword>